<dbReference type="PANTHER" id="PTHR10540:SF8">
    <property type="entry name" value="COP9 SIGNALOSOME COMPLEX SUBUNIT 6"/>
    <property type="match status" value="1"/>
</dbReference>
<evidence type="ECO:0000259" key="2">
    <source>
        <dbReference type="Pfam" id="PF01398"/>
    </source>
</evidence>
<feature type="domain" description="JAB1/MPN/MOV34 metalloenzyme" evidence="2">
    <location>
        <begin position="4"/>
        <end position="105"/>
    </location>
</feature>
<dbReference type="OrthoDB" id="1378at2759"/>
<dbReference type="GO" id="GO:0008237">
    <property type="term" value="F:metallopeptidase activity"/>
    <property type="evidence" value="ECO:0007669"/>
    <property type="project" value="InterPro"/>
</dbReference>
<dbReference type="GO" id="GO:0008180">
    <property type="term" value="C:COP9 signalosome"/>
    <property type="evidence" value="ECO:0007669"/>
    <property type="project" value="TreeGrafter"/>
</dbReference>
<dbReference type="AlphaFoldDB" id="A0A9W7DPN9"/>
<name>A0A9W7DPN9_9STRA</name>
<keyword evidence="5" id="KW-1185">Reference proteome</keyword>
<organism evidence="4 5">
    <name type="scientific">Triparma laevis f. longispina</name>
    <dbReference type="NCBI Taxonomy" id="1714387"/>
    <lineage>
        <taxon>Eukaryota</taxon>
        <taxon>Sar</taxon>
        <taxon>Stramenopiles</taxon>
        <taxon>Ochrophyta</taxon>
        <taxon>Bolidophyceae</taxon>
        <taxon>Parmales</taxon>
        <taxon>Triparmaceae</taxon>
        <taxon>Triparma</taxon>
    </lineage>
</organism>
<dbReference type="Gene3D" id="3.40.140.10">
    <property type="entry name" value="Cytidine Deaminase, domain 2"/>
    <property type="match status" value="1"/>
</dbReference>
<evidence type="ECO:0008006" key="6">
    <source>
        <dbReference type="Google" id="ProtNLM"/>
    </source>
</evidence>
<dbReference type="EMBL" id="BRXW01000392">
    <property type="protein sequence ID" value="GMH50057.1"/>
    <property type="molecule type" value="Genomic_DNA"/>
</dbReference>
<dbReference type="Pfam" id="PF01398">
    <property type="entry name" value="JAB"/>
    <property type="match status" value="1"/>
</dbReference>
<reference evidence="5" key="1">
    <citation type="journal article" date="2023" name="Commun. Biol.">
        <title>Genome analysis of Parmales, the sister group of diatoms, reveals the evolutionary specialization of diatoms from phago-mixotrophs to photoautotrophs.</title>
        <authorList>
            <person name="Ban H."/>
            <person name="Sato S."/>
            <person name="Yoshikawa S."/>
            <person name="Yamada K."/>
            <person name="Nakamura Y."/>
            <person name="Ichinomiya M."/>
            <person name="Sato N."/>
            <person name="Blanc-Mathieu R."/>
            <person name="Endo H."/>
            <person name="Kuwata A."/>
            <person name="Ogata H."/>
        </authorList>
    </citation>
    <scope>NUCLEOTIDE SEQUENCE [LARGE SCALE GENOMIC DNA]</scope>
    <source>
        <strain evidence="5">NIES 3700</strain>
    </source>
</reference>
<gene>
    <name evidence="4" type="ORF">TrLO_g5078</name>
</gene>
<feature type="domain" description="EIF3F/CSN6-like C-terminal" evidence="3">
    <location>
        <begin position="150"/>
        <end position="219"/>
    </location>
</feature>
<dbReference type="InterPro" id="IPR024969">
    <property type="entry name" value="EIF3F/CSN6-like_C"/>
</dbReference>
<accession>A0A9W7DPN9</accession>
<evidence type="ECO:0000256" key="1">
    <source>
        <dbReference type="ARBA" id="ARBA00010893"/>
    </source>
</evidence>
<evidence type="ECO:0000259" key="3">
    <source>
        <dbReference type="Pfam" id="PF13012"/>
    </source>
</evidence>
<dbReference type="Proteomes" id="UP001165122">
    <property type="component" value="Unassembled WGS sequence"/>
</dbReference>
<evidence type="ECO:0000313" key="4">
    <source>
        <dbReference type="EMBL" id="GMH50057.1"/>
    </source>
</evidence>
<evidence type="ECO:0000313" key="5">
    <source>
        <dbReference type="Proteomes" id="UP001165122"/>
    </source>
</evidence>
<proteinExistence type="inferred from homology"/>
<protein>
    <recommendedName>
        <fullName evidence="6">MPN domain-containing protein</fullName>
    </recommendedName>
</protein>
<sequence>MSTTTCSLHPLLILTISDHHARIKLGGSSLPSTSPAYGIIFGTFLNGEVLCVDGQECVCNAKGEIDVESVKIQVELIKAVFPDREIVGWYKSGEEVRKEDMLQHEIMLNQFSLQLFLLYTPSTSTLSPHTFLLSSRTFLLLPPTLTTTASEKVALESVSKLQVSNSSVKLKTCEDLETGLKGMDERLTVISEYLEGVKNGKISKNPEIKELINLLLQQFQIKSKNPTSEVEKDLVKVLAGLCEGVNGFGRMGGAFGKVEEEGGKWTV</sequence>
<dbReference type="InterPro" id="IPR000555">
    <property type="entry name" value="JAMM/MPN+_dom"/>
</dbReference>
<comment type="caution">
    <text evidence="4">The sequence shown here is derived from an EMBL/GenBank/DDBJ whole genome shotgun (WGS) entry which is preliminary data.</text>
</comment>
<comment type="similarity">
    <text evidence="1">Belongs to the peptidase M67A family. CSN6 subfamily.</text>
</comment>
<dbReference type="Pfam" id="PF13012">
    <property type="entry name" value="MitMem_reg"/>
    <property type="match status" value="1"/>
</dbReference>
<dbReference type="PANTHER" id="PTHR10540">
    <property type="entry name" value="EUKARYOTIC TRANSLATION INITIATION FACTOR 3 SUBUNIT F-RELATED"/>
    <property type="match status" value="1"/>
</dbReference>